<protein>
    <recommendedName>
        <fullName evidence="2">DUF5897 domain-containing protein</fullName>
    </recommendedName>
</protein>
<feature type="region of interest" description="Disordered" evidence="1">
    <location>
        <begin position="150"/>
        <end position="175"/>
    </location>
</feature>
<gene>
    <name evidence="3" type="ORF">pqer_cds_691</name>
</gene>
<dbReference type="RefSeq" id="YP_009483382.1">
    <property type="nucleotide sequence ID" value="NC_037667.1"/>
</dbReference>
<feature type="domain" description="DUF5897" evidence="2">
    <location>
        <begin position="255"/>
        <end position="454"/>
    </location>
</feature>
<evidence type="ECO:0000259" key="2">
    <source>
        <dbReference type="Pfam" id="PF19249"/>
    </source>
</evidence>
<sequence>MQDTIPTHKSNRCGWYSQERAAVGGVALYSTPDGGQVAVTAMADCSLLDDPERSQWLGEYRGPVVKWLRTIDAPPMLSGSARAGPGVPIQRGSPTAYNTAGVLAPGAGQRYGREPASTFASALPQAGGIYGAGTPARPEERASPVRLSGGAIRPDAAHQPSDDTSTSTPPHVTTRRLFGPLARASARRPDLCGSGLQSPHYRIVVSTSFGGAVHVAMTRDGKAIVYPNPSLGLVADVALLPKALRVRRGTSRLEDLGPLNEIMQAAGDAVLRGQPWRMGLRPVAASDVPEVAPAPVPGGPPVRRYYALDFDECDAALLLSLARNRMGRRAESALYPPRTLVQASAARATEDAPYGVDVLSGGVLPADLEEIIAPYVLYRACAAADQPPDVQGLTNAAAYVGLDADDPIYRSSPIALCTDAWTAIDNRAQRRAPVERDALPRRDSQEATSEPPRSRQRLL</sequence>
<feature type="region of interest" description="Disordered" evidence="1">
    <location>
        <begin position="428"/>
        <end position="459"/>
    </location>
</feature>
<dbReference type="InterPro" id="IPR045416">
    <property type="entry name" value="DUF5897"/>
</dbReference>
<dbReference type="Pfam" id="PF19249">
    <property type="entry name" value="DUF5897"/>
    <property type="match status" value="1"/>
</dbReference>
<proteinExistence type="predicted"/>
<dbReference type="GeneID" id="36844254"/>
<dbReference type="KEGG" id="vg:36844254"/>
<feature type="compositionally biased region" description="Polar residues" evidence="1">
    <location>
        <begin position="162"/>
        <end position="171"/>
    </location>
</feature>
<accession>A0A2U7U9J7</accession>
<reference evidence="3" key="1">
    <citation type="journal article" date="2018" name="Nat. Commun.">
        <title>Diversity and evolution of the emerging Pandoraviridae family.</title>
        <authorList>
            <person name="Legendre M."/>
            <person name="Fabre E."/>
            <person name="Poirot O."/>
            <person name="Jeudy S."/>
            <person name="Lartigue A."/>
            <person name="Alempic J.M."/>
            <person name="Beucher L."/>
            <person name="Philippe N."/>
            <person name="Bertaux L."/>
            <person name="Christo-Foroux E."/>
            <person name="Labadie K."/>
            <person name="Coute Y."/>
            <person name="Abergel C."/>
            <person name="Claverie J.M."/>
        </authorList>
    </citation>
    <scope>NUCLEOTIDE SEQUENCE [LARGE SCALE GENOMIC DNA]</scope>
    <source>
        <strain evidence="3">Quercus</strain>
    </source>
</reference>
<organism evidence="3">
    <name type="scientific">Pandoravirus quercus</name>
    <dbReference type="NCBI Taxonomy" id="2107709"/>
    <lineage>
        <taxon>Viruses</taxon>
        <taxon>Pandoravirus</taxon>
    </lineage>
</organism>
<dbReference type="EMBL" id="MG011689">
    <property type="protein sequence ID" value="AVK75113.1"/>
    <property type="molecule type" value="Genomic_DNA"/>
</dbReference>
<evidence type="ECO:0000313" key="3">
    <source>
        <dbReference type="EMBL" id="AVK75113.1"/>
    </source>
</evidence>
<evidence type="ECO:0000256" key="1">
    <source>
        <dbReference type="SAM" id="MobiDB-lite"/>
    </source>
</evidence>
<feature type="compositionally biased region" description="Basic and acidic residues" evidence="1">
    <location>
        <begin position="432"/>
        <end position="445"/>
    </location>
</feature>
<dbReference type="Proteomes" id="UP000248852">
    <property type="component" value="Segment"/>
</dbReference>
<name>A0A2U7U9J7_9VIRU</name>